<evidence type="ECO:0000256" key="1">
    <source>
        <dbReference type="SAM" id="Phobius"/>
    </source>
</evidence>
<sequence length="454" mass="51462">MIWLKDKRIWILLGFYGVLAILFHMCWLKLGGGDDYYFMTCLDDTSFGAFMVKRWYGWSSRLVIEGVLVLVLQQPILVWKVLDILVSVLIAWLLCGFFCSGYGKHGSGSSIQTDKNTLSGTRTVVPLTSLILFLCLLLSYDFREMDSAGYMTTTINYWWPLAALMIAVLPLYLWYQEGTCKKSYYVLGTLAAIFAINQEQICAMALLACLYLLITDNLRRRKTNPYLYVLLALSVCFAICVAICPGNAARKASNIDFWFPAYAGFNLVQKVLLGWYSLLKTLYQDVNLPYFLMSAVLFMAVRKKQKRFPARLIAAIPLLSNLGLLGVLLFGKYREYPWVHLILHVFDFDQPVVYYQGSLPNSNRLLLLVYTFCCACVVISLFLIWNKKERSIDALALLVIASASKISMGLSPTVWASSERTSIFLDFGFILLGMLAVREMEPWKAAKKSCCAIP</sequence>
<feature type="transmembrane region" description="Helical" evidence="1">
    <location>
        <begin position="187"/>
        <end position="214"/>
    </location>
</feature>
<dbReference type="Proteomes" id="UP001438008">
    <property type="component" value="Unassembled WGS sequence"/>
</dbReference>
<feature type="transmembrane region" description="Helical" evidence="1">
    <location>
        <begin position="312"/>
        <end position="331"/>
    </location>
</feature>
<feature type="transmembrane region" description="Helical" evidence="1">
    <location>
        <begin position="124"/>
        <end position="142"/>
    </location>
</feature>
<feature type="transmembrane region" description="Helical" evidence="1">
    <location>
        <begin position="392"/>
        <end position="415"/>
    </location>
</feature>
<feature type="transmembrane region" description="Helical" evidence="1">
    <location>
        <begin position="9"/>
        <end position="30"/>
    </location>
</feature>
<feature type="transmembrane region" description="Helical" evidence="1">
    <location>
        <begin position="157"/>
        <end position="175"/>
    </location>
</feature>
<evidence type="ECO:0000313" key="2">
    <source>
        <dbReference type="EMBL" id="MEQ2473345.1"/>
    </source>
</evidence>
<feature type="transmembrane region" description="Helical" evidence="1">
    <location>
        <begin position="365"/>
        <end position="385"/>
    </location>
</feature>
<feature type="transmembrane region" description="Helical" evidence="1">
    <location>
        <begin position="421"/>
        <end position="438"/>
    </location>
</feature>
<feature type="transmembrane region" description="Helical" evidence="1">
    <location>
        <begin position="62"/>
        <end position="78"/>
    </location>
</feature>
<keyword evidence="1" id="KW-1133">Transmembrane helix</keyword>
<feature type="transmembrane region" description="Helical" evidence="1">
    <location>
        <begin position="282"/>
        <end position="300"/>
    </location>
</feature>
<keyword evidence="1" id="KW-0812">Transmembrane</keyword>
<evidence type="ECO:0000313" key="3">
    <source>
        <dbReference type="Proteomes" id="UP001438008"/>
    </source>
</evidence>
<keyword evidence="1" id="KW-0472">Membrane</keyword>
<dbReference type="EMBL" id="JBBMFE010000013">
    <property type="protein sequence ID" value="MEQ2473345.1"/>
    <property type="molecule type" value="Genomic_DNA"/>
</dbReference>
<organism evidence="2 3">
    <name type="scientific">Laedolimicola intestinihominis</name>
    <dbReference type="NCBI Taxonomy" id="3133166"/>
    <lineage>
        <taxon>Bacteria</taxon>
        <taxon>Bacillati</taxon>
        <taxon>Bacillota</taxon>
        <taxon>Clostridia</taxon>
        <taxon>Lachnospirales</taxon>
        <taxon>Lachnospiraceae</taxon>
        <taxon>Laedolimicola</taxon>
    </lineage>
</organism>
<reference evidence="2 3" key="1">
    <citation type="submission" date="2024-03" db="EMBL/GenBank/DDBJ databases">
        <title>Human intestinal bacterial collection.</title>
        <authorList>
            <person name="Pauvert C."/>
            <person name="Hitch T.C.A."/>
            <person name="Clavel T."/>
        </authorList>
    </citation>
    <scope>NUCLEOTIDE SEQUENCE [LARGE SCALE GENOMIC DNA]</scope>
    <source>
        <strain evidence="2 3">CLA-AA-H132</strain>
    </source>
</reference>
<feature type="transmembrane region" description="Helical" evidence="1">
    <location>
        <begin position="226"/>
        <end position="245"/>
    </location>
</feature>
<keyword evidence="3" id="KW-1185">Reference proteome</keyword>
<comment type="caution">
    <text evidence="2">The sequence shown here is derived from an EMBL/GenBank/DDBJ whole genome shotgun (WGS) entry which is preliminary data.</text>
</comment>
<proteinExistence type="predicted"/>
<feature type="transmembrane region" description="Helical" evidence="1">
    <location>
        <begin position="84"/>
        <end position="103"/>
    </location>
</feature>
<dbReference type="RefSeq" id="WP_349165054.1">
    <property type="nucleotide sequence ID" value="NZ_JBBMFE010000013.1"/>
</dbReference>
<gene>
    <name evidence="2" type="ORF">WMO29_12730</name>
</gene>
<protein>
    <submittedName>
        <fullName evidence="2">Uncharacterized protein</fullName>
    </submittedName>
</protein>
<name>A0ABV1FJU0_9FIRM</name>
<accession>A0ABV1FJU0</accession>